<sequence>ASPEEVGGRQDQALKTPPPKRIPSKSPDPSLSTTASSSASASAGYEARKHQAEQALKERKDLQEAIRKADINAELDACNMSDFLGNMMGSPEEGNAMAERMAMRLGAKTNEEDEEVEEDEDVEEEEVEEEEEGEGEDEQEEEAEEAATEDEEPEGEEEASLCEMEVEGEEDEEGEESEESEEGEDEEEGENEDSGGEGAKQPKSKKRKNEEQLVVAAKSTEATAGQIRNSVTCKKDWDAFDRSAKSKAFPVELHGQFKKQKLSLFGLWLDCGKKWDKVLLQVQQEQESVNLSRAQWMAAQAKDLKAKLPKEKFEELGKKRLEAGLYYEDKDFPDDPEDCVGRHAKERWIYMPCGKVVRQDERTSEKATLSASSKVDSQSLAAMTAEDGCFQPGALPNVQAASAQGSQKLLAALTEEKGSVVKARRVSKERDEKEVKPLSPMESALELMPKILEHASKARTSGIKLKGVEFAEKLSTALLERAREMEELYMRFQNRTMAEKKDAKDYAELNKEWDSKSAWFDKAQVDFSDGTQPVTWSVLLPHEMLHALHSVGKSQVRKHVNEQVAELVAWSLGHAACGIAPSSGFYGERFDPTSYRAKMAGQPLAGSYKLSYLAFKADLKARKEAHYFDKNYSRRECCERCKACQLKSNAIHMYSFKNMSPSAPYAQEFVTHESYLATTPNISPWAKVAGFQIENCSWDWMRVCFLGTAPGHIASCLKLLKHVGYSYSPDESDAVFLRRFTIEMRAVCKKHGHIGRSLS</sequence>
<proteinExistence type="predicted"/>
<dbReference type="Proteomes" id="UP001642464">
    <property type="component" value="Unassembled WGS sequence"/>
</dbReference>
<dbReference type="EMBL" id="CAXAMM010039145">
    <property type="protein sequence ID" value="CAK9084269.1"/>
    <property type="molecule type" value="Genomic_DNA"/>
</dbReference>
<feature type="region of interest" description="Disordered" evidence="1">
    <location>
        <begin position="1"/>
        <end position="60"/>
    </location>
</feature>
<evidence type="ECO:0000313" key="3">
    <source>
        <dbReference type="Proteomes" id="UP001642464"/>
    </source>
</evidence>
<name>A0ABP0Q7P6_9DINO</name>
<protein>
    <submittedName>
        <fullName evidence="2">Midasin (Dynein-related AAA-ATPase REA1) (MIDAS-containing protein) (Ribosome export/assembly protein 1)</fullName>
    </submittedName>
</protein>
<keyword evidence="3" id="KW-1185">Reference proteome</keyword>
<feature type="region of interest" description="Disordered" evidence="1">
    <location>
        <begin position="89"/>
        <end position="213"/>
    </location>
</feature>
<reference evidence="2 3" key="1">
    <citation type="submission" date="2024-02" db="EMBL/GenBank/DDBJ databases">
        <authorList>
            <person name="Chen Y."/>
            <person name="Shah S."/>
            <person name="Dougan E. K."/>
            <person name="Thang M."/>
            <person name="Chan C."/>
        </authorList>
    </citation>
    <scope>NUCLEOTIDE SEQUENCE [LARGE SCALE GENOMIC DNA]</scope>
</reference>
<organism evidence="2 3">
    <name type="scientific">Durusdinium trenchii</name>
    <dbReference type="NCBI Taxonomy" id="1381693"/>
    <lineage>
        <taxon>Eukaryota</taxon>
        <taxon>Sar</taxon>
        <taxon>Alveolata</taxon>
        <taxon>Dinophyceae</taxon>
        <taxon>Suessiales</taxon>
        <taxon>Symbiodiniaceae</taxon>
        <taxon>Durusdinium</taxon>
    </lineage>
</organism>
<feature type="compositionally biased region" description="Low complexity" evidence="1">
    <location>
        <begin position="32"/>
        <end position="43"/>
    </location>
</feature>
<feature type="compositionally biased region" description="Basic and acidic residues" evidence="1">
    <location>
        <begin position="46"/>
        <end position="60"/>
    </location>
</feature>
<evidence type="ECO:0000256" key="1">
    <source>
        <dbReference type="SAM" id="MobiDB-lite"/>
    </source>
</evidence>
<comment type="caution">
    <text evidence="2">The sequence shown here is derived from an EMBL/GenBank/DDBJ whole genome shotgun (WGS) entry which is preliminary data.</text>
</comment>
<feature type="non-terminal residue" evidence="2">
    <location>
        <position position="1"/>
    </location>
</feature>
<accession>A0ABP0Q7P6</accession>
<feature type="compositionally biased region" description="Acidic residues" evidence="1">
    <location>
        <begin position="111"/>
        <end position="195"/>
    </location>
</feature>
<evidence type="ECO:0000313" key="2">
    <source>
        <dbReference type="EMBL" id="CAK9084269.1"/>
    </source>
</evidence>
<gene>
    <name evidence="2" type="ORF">SCF082_LOCUS39988</name>
</gene>